<dbReference type="GO" id="GO:0005737">
    <property type="term" value="C:cytoplasm"/>
    <property type="evidence" value="ECO:0007669"/>
    <property type="project" value="UniProtKB-SubCell"/>
</dbReference>
<reference evidence="11" key="2">
    <citation type="submission" date="2025-08" db="UniProtKB">
        <authorList>
            <consortium name="Ensembl"/>
        </authorList>
    </citation>
    <scope>IDENTIFICATION</scope>
</reference>
<feature type="coiled-coil region" evidence="8">
    <location>
        <begin position="180"/>
        <end position="225"/>
    </location>
</feature>
<evidence type="ECO:0000256" key="3">
    <source>
        <dbReference type="ARBA" id="ARBA00022490"/>
    </source>
</evidence>
<evidence type="ECO:0000259" key="9">
    <source>
        <dbReference type="PROSITE" id="PS50089"/>
    </source>
</evidence>
<keyword evidence="5 7" id="KW-0863">Zinc-finger</keyword>
<dbReference type="FunFam" id="2.60.120.920:FF:000004">
    <property type="entry name" value="Butyrophilin subfamily 1 member A1"/>
    <property type="match status" value="1"/>
</dbReference>
<dbReference type="Pfam" id="PF00097">
    <property type="entry name" value="zf-C3HC4"/>
    <property type="match status" value="1"/>
</dbReference>
<dbReference type="SMART" id="SM00184">
    <property type="entry name" value="RING"/>
    <property type="match status" value="1"/>
</dbReference>
<dbReference type="InterPro" id="IPR018957">
    <property type="entry name" value="Znf_C3HC4_RING-type"/>
</dbReference>
<dbReference type="PROSITE" id="PS50188">
    <property type="entry name" value="B302_SPRY"/>
    <property type="match status" value="1"/>
</dbReference>
<evidence type="ECO:0000256" key="6">
    <source>
        <dbReference type="ARBA" id="ARBA00022833"/>
    </source>
</evidence>
<proteinExistence type="inferred from homology"/>
<dbReference type="Proteomes" id="UP000694395">
    <property type="component" value="Chromosome 11"/>
</dbReference>
<feature type="domain" description="RING-type" evidence="9">
    <location>
        <begin position="14"/>
        <end position="54"/>
    </location>
</feature>
<dbReference type="InterPro" id="IPR003877">
    <property type="entry name" value="SPRY_dom"/>
</dbReference>
<dbReference type="InterPro" id="IPR001870">
    <property type="entry name" value="B30.2/SPRY"/>
</dbReference>
<protein>
    <submittedName>
        <fullName evidence="11">Uncharacterized protein</fullName>
    </submittedName>
</protein>
<dbReference type="Ensembl" id="ENSOMYT00000029642.2">
    <property type="protein sequence ID" value="ENSOMYP00000027114.2"/>
    <property type="gene ID" value="ENSOMYG00000012801.2"/>
</dbReference>
<comment type="subcellular location">
    <subcellularLocation>
        <location evidence="1">Cytoplasm</location>
    </subcellularLocation>
</comment>
<evidence type="ECO:0000256" key="7">
    <source>
        <dbReference type="PROSITE-ProRule" id="PRU00175"/>
    </source>
</evidence>
<evidence type="ECO:0000256" key="4">
    <source>
        <dbReference type="ARBA" id="ARBA00022723"/>
    </source>
</evidence>
<accession>A0A8C7PUV9</accession>
<dbReference type="PROSITE" id="PS50089">
    <property type="entry name" value="ZF_RING_2"/>
    <property type="match status" value="1"/>
</dbReference>
<keyword evidence="8" id="KW-0175">Coiled coil</keyword>
<dbReference type="InterPro" id="IPR017907">
    <property type="entry name" value="Znf_RING_CS"/>
</dbReference>
<dbReference type="InterPro" id="IPR050143">
    <property type="entry name" value="TRIM/RBCC"/>
</dbReference>
<organism evidence="11 12">
    <name type="scientific">Oncorhynchus mykiss</name>
    <name type="common">Rainbow trout</name>
    <name type="synonym">Salmo gairdneri</name>
    <dbReference type="NCBI Taxonomy" id="8022"/>
    <lineage>
        <taxon>Eukaryota</taxon>
        <taxon>Metazoa</taxon>
        <taxon>Chordata</taxon>
        <taxon>Craniata</taxon>
        <taxon>Vertebrata</taxon>
        <taxon>Euteleostomi</taxon>
        <taxon>Actinopterygii</taxon>
        <taxon>Neopterygii</taxon>
        <taxon>Teleostei</taxon>
        <taxon>Protacanthopterygii</taxon>
        <taxon>Salmoniformes</taxon>
        <taxon>Salmonidae</taxon>
        <taxon>Salmoninae</taxon>
        <taxon>Oncorhynchus</taxon>
    </lineage>
</organism>
<reference evidence="11" key="1">
    <citation type="submission" date="2020-07" db="EMBL/GenBank/DDBJ databases">
        <title>A long reads based de novo assembly of the rainbow trout Arlee double haploid line genome.</title>
        <authorList>
            <person name="Gao G."/>
            <person name="Palti Y."/>
        </authorList>
    </citation>
    <scope>NUCLEOTIDE SEQUENCE [LARGE SCALE GENOMIC DNA]</scope>
</reference>
<dbReference type="GO" id="GO:0008270">
    <property type="term" value="F:zinc ion binding"/>
    <property type="evidence" value="ECO:0007669"/>
    <property type="project" value="UniProtKB-KW"/>
</dbReference>
<dbReference type="PRINTS" id="PR01407">
    <property type="entry name" value="BUTYPHLNCDUF"/>
</dbReference>
<evidence type="ECO:0000256" key="1">
    <source>
        <dbReference type="ARBA" id="ARBA00004496"/>
    </source>
</evidence>
<dbReference type="Pfam" id="PF13765">
    <property type="entry name" value="PRY"/>
    <property type="match status" value="1"/>
</dbReference>
<keyword evidence="4" id="KW-0479">Metal-binding</keyword>
<dbReference type="InterPro" id="IPR013083">
    <property type="entry name" value="Znf_RING/FYVE/PHD"/>
</dbReference>
<dbReference type="PROSITE" id="PS00518">
    <property type="entry name" value="ZF_RING_1"/>
    <property type="match status" value="1"/>
</dbReference>
<dbReference type="PANTHER" id="PTHR24103">
    <property type="entry name" value="E3 UBIQUITIN-PROTEIN LIGASE TRIM"/>
    <property type="match status" value="1"/>
</dbReference>
<dbReference type="InterPro" id="IPR013320">
    <property type="entry name" value="ConA-like_dom_sf"/>
</dbReference>
<dbReference type="InterPro" id="IPR003879">
    <property type="entry name" value="Butyrophylin_SPRY"/>
</dbReference>
<keyword evidence="3" id="KW-0963">Cytoplasm</keyword>
<evidence type="ECO:0000313" key="12">
    <source>
        <dbReference type="Proteomes" id="UP000694395"/>
    </source>
</evidence>
<dbReference type="SMART" id="SM00589">
    <property type="entry name" value="PRY"/>
    <property type="match status" value="1"/>
</dbReference>
<dbReference type="Pfam" id="PF00622">
    <property type="entry name" value="SPRY"/>
    <property type="match status" value="1"/>
</dbReference>
<keyword evidence="6" id="KW-0862">Zinc</keyword>
<reference evidence="11" key="3">
    <citation type="submission" date="2025-09" db="UniProtKB">
        <authorList>
            <consortium name="Ensembl"/>
        </authorList>
    </citation>
    <scope>IDENTIFICATION</scope>
</reference>
<dbReference type="Gene3D" id="2.60.120.920">
    <property type="match status" value="1"/>
</dbReference>
<dbReference type="InterPro" id="IPR043136">
    <property type="entry name" value="B30.2/SPRY_sf"/>
</dbReference>
<evidence type="ECO:0000313" key="11">
    <source>
        <dbReference type="Ensembl" id="ENSOMYP00000027114.2"/>
    </source>
</evidence>
<dbReference type="GeneTree" id="ENSGT00970000193390"/>
<dbReference type="SMART" id="SM00449">
    <property type="entry name" value="SPRY"/>
    <property type="match status" value="1"/>
</dbReference>
<evidence type="ECO:0000256" key="8">
    <source>
        <dbReference type="SAM" id="Coils"/>
    </source>
</evidence>
<dbReference type="SUPFAM" id="SSF57850">
    <property type="entry name" value="RING/U-box"/>
    <property type="match status" value="1"/>
</dbReference>
<evidence type="ECO:0000259" key="10">
    <source>
        <dbReference type="PROSITE" id="PS50188"/>
    </source>
</evidence>
<dbReference type="AlphaFoldDB" id="A0A8C7PUV9"/>
<dbReference type="SUPFAM" id="SSF49899">
    <property type="entry name" value="Concanavalin A-like lectins/glucanases"/>
    <property type="match status" value="1"/>
</dbReference>
<evidence type="ECO:0000256" key="5">
    <source>
        <dbReference type="ARBA" id="ARBA00022771"/>
    </source>
</evidence>
<name>A0A8C7PUV9_ONCMY</name>
<feature type="domain" description="B30.2/SPRY" evidence="10">
    <location>
        <begin position="267"/>
        <end position="461"/>
    </location>
</feature>
<comment type="similarity">
    <text evidence="2">Belongs to the TRIM/RBCC family.</text>
</comment>
<sequence length="467" mass="54496">MENGLLNILCYLCCHICSETFREPVSLGCHHNFCSSCLDKFWDQAKNKNCPVCRRKCSKDHLNVNFQLKELSDKYAGRQKAGEKDCIPDEDREVVCTKHTDEPKWFCEVEQRAVLVPLEQAVKDLKDKLTSDLDSLQGKQVKWKDIEETYSQMFQYSKKQLVSTERQIRGEFEKLHQFLREEEEARLAALRKEEEEKGKMIAREMKHIQDQISSLTENITAVKQELQKREVPFLKSYKHTQTFSRAQDTLPDPQLVSGALTDVAKHLGDLQFRVWEKMQGIVKYTPVILDPNTANNWLSLSDDLTSESRTGPMQQLPDNPERNTIYITVLSSEGFSSGKHSWEVEVGDHPQWYIGVAKESFKRQEEVKYFNPEFGVWLLMLRSGKYQIIDKTFTLKRRPQRIRVQLDYDRGEVSFYDPKDMTHIYTFRDTFTERLYPYFFIGKVGDADNTGIQICQSEVSLTVKSFQ</sequence>
<evidence type="ECO:0000256" key="2">
    <source>
        <dbReference type="ARBA" id="ARBA00008518"/>
    </source>
</evidence>
<dbReference type="InterPro" id="IPR006574">
    <property type="entry name" value="PRY"/>
</dbReference>
<dbReference type="InterPro" id="IPR001841">
    <property type="entry name" value="Znf_RING"/>
</dbReference>
<dbReference type="CDD" id="cd12893">
    <property type="entry name" value="SPRY_PRY_TRIM35"/>
    <property type="match status" value="1"/>
</dbReference>
<keyword evidence="12" id="KW-1185">Reference proteome</keyword>
<dbReference type="Gene3D" id="3.30.40.10">
    <property type="entry name" value="Zinc/RING finger domain, C3HC4 (zinc finger)"/>
    <property type="match status" value="1"/>
</dbReference>